<dbReference type="eggNOG" id="COG2192">
    <property type="taxonomic scope" value="Bacteria"/>
</dbReference>
<organism evidence="4 5">
    <name type="scientific">Coleofasciculus chthonoplastes PCC 7420</name>
    <dbReference type="NCBI Taxonomy" id="118168"/>
    <lineage>
        <taxon>Bacteria</taxon>
        <taxon>Bacillati</taxon>
        <taxon>Cyanobacteriota</taxon>
        <taxon>Cyanophyceae</taxon>
        <taxon>Coleofasciculales</taxon>
        <taxon>Coleofasciculaceae</taxon>
        <taxon>Coleofasciculus</taxon>
    </lineage>
</organism>
<dbReference type="RefSeq" id="WP_006102907.1">
    <property type="nucleotide sequence ID" value="NZ_DS989856.1"/>
</dbReference>
<dbReference type="GO" id="GO:0016740">
    <property type="term" value="F:transferase activity"/>
    <property type="evidence" value="ECO:0007669"/>
    <property type="project" value="UniProtKB-KW"/>
</dbReference>
<protein>
    <submittedName>
        <fullName evidence="4">Carbamoyltransferase family</fullName>
    </submittedName>
</protein>
<evidence type="ECO:0000313" key="4">
    <source>
        <dbReference type="EMBL" id="EDX73680.1"/>
    </source>
</evidence>
<dbReference type="STRING" id="118168.MC7420_6728"/>
<dbReference type="OrthoDB" id="9780777at2"/>
<feature type="domain" description="Carbamoyltransferase" evidence="2">
    <location>
        <begin position="2"/>
        <end position="80"/>
    </location>
</feature>
<evidence type="ECO:0000313" key="5">
    <source>
        <dbReference type="Proteomes" id="UP000003835"/>
    </source>
</evidence>
<dbReference type="EMBL" id="DS989856">
    <property type="protein sequence ID" value="EDX73680.1"/>
    <property type="molecule type" value="Genomic_DNA"/>
</dbReference>
<dbReference type="Pfam" id="PF02543">
    <property type="entry name" value="Carbam_trans_N"/>
    <property type="match status" value="2"/>
</dbReference>
<dbReference type="AlphaFoldDB" id="B4VWD0"/>
<reference evidence="4 5" key="1">
    <citation type="submission" date="2008-07" db="EMBL/GenBank/DDBJ databases">
        <authorList>
            <person name="Tandeau de Marsac N."/>
            <person name="Ferriera S."/>
            <person name="Johnson J."/>
            <person name="Kravitz S."/>
            <person name="Beeson K."/>
            <person name="Sutton G."/>
            <person name="Rogers Y.-H."/>
            <person name="Friedman R."/>
            <person name="Frazier M."/>
            <person name="Venter J.C."/>
        </authorList>
    </citation>
    <scope>NUCLEOTIDE SEQUENCE [LARGE SCALE GENOMIC DNA]</scope>
    <source>
        <strain evidence="4 5">PCC 7420</strain>
    </source>
</reference>
<feature type="domain" description="Carbamoyltransferase C-terminal" evidence="3">
    <location>
        <begin position="395"/>
        <end position="565"/>
    </location>
</feature>
<dbReference type="PANTHER" id="PTHR34847:SF1">
    <property type="entry name" value="NODULATION PROTEIN U"/>
    <property type="match status" value="1"/>
</dbReference>
<dbReference type="InterPro" id="IPR043129">
    <property type="entry name" value="ATPase_NBD"/>
</dbReference>
<dbReference type="Proteomes" id="UP000003835">
    <property type="component" value="Unassembled WGS sequence"/>
</dbReference>
<gene>
    <name evidence="4" type="ORF">MC7420_6728</name>
</gene>
<dbReference type="Gene3D" id="3.90.870.20">
    <property type="entry name" value="Carbamoyltransferase, C-terminal domain"/>
    <property type="match status" value="1"/>
</dbReference>
<feature type="domain" description="Carbamoyltransferase" evidence="2">
    <location>
        <begin position="105"/>
        <end position="345"/>
    </location>
</feature>
<sequence>MKIIGINGWGDWFHDPAACLIVDGQLVAAVEEERFIRIKHAPHTVPAFATRWCLQTGGIDWGDLDYVAVGWDLPYFGQLASPKIGAVDFARKLLTDLHAPDLFPLEKVVFLEHHLAHAYSGIILEPFRQSLVVVVDGQGEKDSISIFRHKDNSLEKLDTFDSRHSLGYYYEAATSYVGFGLSGTGKFMGLSSYGKSTVDYWKSNNARKFSSPVPSNQIGIDYENLDDAVSIVDKFWIPQFKASCPNLQIAGATKAHKEIDFLKRDKLHLNSDAINFSASVQHSLEEAIESLVRTYLSQKDEVIIITGGVGLNCKSNGSLLQKFPAKKIVVQPVSHDAGVALGAAVYFTKQNGFSQIELTDFPYVGPSYNNKYIRKALESRNIHFQYLEKPELVAAQYIANDKVIGWFQGKAEIGPRALGARSILARPDSIKIRDRVNQQIKLREIWRPFSPVVLEEFSQVFFKNCKESLFMLFGFPIVSNASKLFFAGTIHVDDTSRVQTIHQGRTPEHFLKLVREFYTLTGIPGLMNTSFNGSQEPIVNTPEDAIDTFRETNLDALFLGNYVIQSDNLNS</sequence>
<dbReference type="InterPro" id="IPR031730">
    <property type="entry name" value="Carbam_trans_C"/>
</dbReference>
<dbReference type="Pfam" id="PF16861">
    <property type="entry name" value="Carbam_trans_C"/>
    <property type="match status" value="1"/>
</dbReference>
<dbReference type="InterPro" id="IPR003696">
    <property type="entry name" value="Carbtransf_dom"/>
</dbReference>
<keyword evidence="5" id="KW-1185">Reference proteome</keyword>
<dbReference type="PANTHER" id="PTHR34847">
    <property type="entry name" value="NODULATION PROTEIN U"/>
    <property type="match status" value="1"/>
</dbReference>
<comment type="similarity">
    <text evidence="1">Belongs to the NodU/CmcH family.</text>
</comment>
<dbReference type="InterPro" id="IPR038152">
    <property type="entry name" value="Carbam_trans_C_sf"/>
</dbReference>
<keyword evidence="4" id="KW-0808">Transferase</keyword>
<name>B4VWD0_9CYAN</name>
<accession>B4VWD0</accession>
<evidence type="ECO:0000256" key="1">
    <source>
        <dbReference type="ARBA" id="ARBA00006129"/>
    </source>
</evidence>
<dbReference type="HOGENOM" id="CLU_014411_2_0_3"/>
<dbReference type="SUPFAM" id="SSF53067">
    <property type="entry name" value="Actin-like ATPase domain"/>
    <property type="match status" value="1"/>
</dbReference>
<evidence type="ECO:0000259" key="3">
    <source>
        <dbReference type="Pfam" id="PF16861"/>
    </source>
</evidence>
<evidence type="ECO:0000259" key="2">
    <source>
        <dbReference type="Pfam" id="PF02543"/>
    </source>
</evidence>
<dbReference type="Gene3D" id="3.30.420.40">
    <property type="match status" value="2"/>
</dbReference>
<dbReference type="CDD" id="cd24098">
    <property type="entry name" value="ASKHA_NBD_TobZ_N"/>
    <property type="match status" value="1"/>
</dbReference>
<dbReference type="InterPro" id="IPR051338">
    <property type="entry name" value="NodU/CmcH_Carbamoyltrnsfr"/>
</dbReference>
<proteinExistence type="inferred from homology"/>